<geneLocation type="plasmid" evidence="2 3">
    <name>pNBRC108728a</name>
</geneLocation>
<evidence type="ECO:0000256" key="1">
    <source>
        <dbReference type="SAM" id="Coils"/>
    </source>
</evidence>
<name>A0ABM8GVL1_9MICO</name>
<sequence length="273" mass="29307">MTLAPEPSFLESEITDEPPIMKQMLLRLRGVDEAVQEARVAVSEHFAATETELALLRSGTSQEAETARTEAETAIRAAREQADRDIEAAESAAVRQVDAARETARREIEAAEGEADARIEEVETAARGRVEQVEAEARDEVARVTIEASGRVDQIRTDAEQRVADAVAAVEAANQAAVAEVARVESELNDRHASALASEREEHRVTLARSTAEADAAGRRSGRNLALNTLDVLSVTAGDLAVREVSVLMADALSHDRLTPGFPALELDVPATV</sequence>
<proteinExistence type="predicted"/>
<accession>A0ABM8GVL1</accession>
<dbReference type="EMBL" id="AP027733">
    <property type="protein sequence ID" value="BDZ52450.1"/>
    <property type="molecule type" value="Genomic_DNA"/>
</dbReference>
<reference evidence="3" key="1">
    <citation type="journal article" date="2019" name="Int. J. Syst. Evol. Microbiol.">
        <title>The Global Catalogue of Microorganisms (GCM) 10K type strain sequencing project: providing services to taxonomists for standard genome sequencing and annotation.</title>
        <authorList>
            <consortium name="The Broad Institute Genomics Platform"/>
            <consortium name="The Broad Institute Genome Sequencing Center for Infectious Disease"/>
            <person name="Wu L."/>
            <person name="Ma J."/>
        </authorList>
    </citation>
    <scope>NUCLEOTIDE SEQUENCE [LARGE SCALE GENOMIC DNA]</scope>
    <source>
        <strain evidence="3">NBRC 108728</strain>
    </source>
</reference>
<dbReference type="Proteomes" id="UP001321486">
    <property type="component" value="Plasmid pNBRC108728a"/>
</dbReference>
<protein>
    <submittedName>
        <fullName evidence="2">Uncharacterized protein</fullName>
    </submittedName>
</protein>
<gene>
    <name evidence="2" type="ORF">GCM10025867_46910</name>
</gene>
<feature type="coiled-coil region" evidence="1">
    <location>
        <begin position="156"/>
        <end position="187"/>
    </location>
</feature>
<evidence type="ECO:0000313" key="3">
    <source>
        <dbReference type="Proteomes" id="UP001321486"/>
    </source>
</evidence>
<keyword evidence="3" id="KW-1185">Reference proteome</keyword>
<feature type="coiled-coil region" evidence="1">
    <location>
        <begin position="61"/>
        <end position="121"/>
    </location>
</feature>
<evidence type="ECO:0000313" key="2">
    <source>
        <dbReference type="EMBL" id="BDZ52450.1"/>
    </source>
</evidence>
<dbReference type="RefSeq" id="WP_286347300.1">
    <property type="nucleotide sequence ID" value="NZ_AP027733.1"/>
</dbReference>
<keyword evidence="1" id="KW-0175">Coiled coil</keyword>
<keyword evidence="2" id="KW-0614">Plasmid</keyword>
<organism evidence="2 3">
    <name type="scientific">Frondihabitans sucicola</name>
    <dbReference type="NCBI Taxonomy" id="1268041"/>
    <lineage>
        <taxon>Bacteria</taxon>
        <taxon>Bacillati</taxon>
        <taxon>Actinomycetota</taxon>
        <taxon>Actinomycetes</taxon>
        <taxon>Micrococcales</taxon>
        <taxon>Microbacteriaceae</taxon>
        <taxon>Frondihabitans</taxon>
    </lineage>
</organism>